<dbReference type="EMBL" id="OX465086">
    <property type="protein sequence ID" value="CAI9262727.1"/>
    <property type="molecule type" value="Genomic_DNA"/>
</dbReference>
<gene>
    <name evidence="3" type="ORF">LSALG_LOCUS3454</name>
</gene>
<feature type="signal peptide" evidence="2">
    <location>
        <begin position="1"/>
        <end position="22"/>
    </location>
</feature>
<evidence type="ECO:0000313" key="4">
    <source>
        <dbReference type="Proteomes" id="UP001177003"/>
    </source>
</evidence>
<evidence type="ECO:0000256" key="1">
    <source>
        <dbReference type="SAM" id="MobiDB-lite"/>
    </source>
</evidence>
<reference evidence="3" key="1">
    <citation type="submission" date="2023-04" db="EMBL/GenBank/DDBJ databases">
        <authorList>
            <person name="Vijverberg K."/>
            <person name="Xiong W."/>
            <person name="Schranz E."/>
        </authorList>
    </citation>
    <scope>NUCLEOTIDE SEQUENCE</scope>
</reference>
<accession>A0AA35Y6N7</accession>
<organism evidence="3 4">
    <name type="scientific">Lactuca saligna</name>
    <name type="common">Willowleaf lettuce</name>
    <dbReference type="NCBI Taxonomy" id="75948"/>
    <lineage>
        <taxon>Eukaryota</taxon>
        <taxon>Viridiplantae</taxon>
        <taxon>Streptophyta</taxon>
        <taxon>Embryophyta</taxon>
        <taxon>Tracheophyta</taxon>
        <taxon>Spermatophyta</taxon>
        <taxon>Magnoliopsida</taxon>
        <taxon>eudicotyledons</taxon>
        <taxon>Gunneridae</taxon>
        <taxon>Pentapetalae</taxon>
        <taxon>asterids</taxon>
        <taxon>campanulids</taxon>
        <taxon>Asterales</taxon>
        <taxon>Asteraceae</taxon>
        <taxon>Cichorioideae</taxon>
        <taxon>Cichorieae</taxon>
        <taxon>Lactucinae</taxon>
        <taxon>Lactuca</taxon>
    </lineage>
</organism>
<sequence>MAFRPFIISFGVFIFTIHNICGRELVGEWKKSLKPGQGTSSIGFSTRCIACGRGHENIIKNKLEEKHGGMFDKGIKHNYIVNTRENVDGSNNTDSNNGKNNMIGSGSNNAGINGSRNTNGSYHLPGSGNNGPIIVSVGNQNGNGNDNISTGSGDGEDIGRK</sequence>
<protein>
    <submittedName>
        <fullName evidence="3">Uncharacterized protein</fullName>
    </submittedName>
</protein>
<evidence type="ECO:0000256" key="2">
    <source>
        <dbReference type="SAM" id="SignalP"/>
    </source>
</evidence>
<name>A0AA35Y6N7_LACSI</name>
<keyword evidence="4" id="KW-1185">Reference proteome</keyword>
<dbReference type="Proteomes" id="UP001177003">
    <property type="component" value="Chromosome 0"/>
</dbReference>
<proteinExistence type="predicted"/>
<feature type="compositionally biased region" description="Polar residues" evidence="1">
    <location>
        <begin position="137"/>
        <end position="151"/>
    </location>
</feature>
<keyword evidence="2" id="KW-0732">Signal</keyword>
<dbReference type="AlphaFoldDB" id="A0AA35Y6N7"/>
<feature type="compositionally biased region" description="Low complexity" evidence="1">
    <location>
        <begin position="88"/>
        <end position="117"/>
    </location>
</feature>
<feature type="region of interest" description="Disordered" evidence="1">
    <location>
        <begin position="86"/>
        <end position="161"/>
    </location>
</feature>
<evidence type="ECO:0000313" key="3">
    <source>
        <dbReference type="EMBL" id="CAI9262727.1"/>
    </source>
</evidence>
<feature type="chain" id="PRO_5041264124" evidence="2">
    <location>
        <begin position="23"/>
        <end position="161"/>
    </location>
</feature>